<accession>A0A9W9VCW6</accession>
<dbReference type="Proteomes" id="UP001147752">
    <property type="component" value="Unassembled WGS sequence"/>
</dbReference>
<dbReference type="GO" id="GO:0016491">
    <property type="term" value="F:oxidoreductase activity"/>
    <property type="evidence" value="ECO:0007669"/>
    <property type="project" value="UniProtKB-KW"/>
</dbReference>
<evidence type="ECO:0000256" key="1">
    <source>
        <dbReference type="ARBA" id="ARBA00001974"/>
    </source>
</evidence>
<dbReference type="InterPro" id="IPR052542">
    <property type="entry name" value="Cholesterol_Oxidase"/>
</dbReference>
<dbReference type="GO" id="GO:0072330">
    <property type="term" value="P:monocarboxylic acid biosynthetic process"/>
    <property type="evidence" value="ECO:0007669"/>
    <property type="project" value="UniProtKB-ARBA"/>
</dbReference>
<gene>
    <name evidence="5" type="ORF">N7517_006807</name>
</gene>
<reference evidence="5" key="2">
    <citation type="journal article" date="2023" name="IMA Fungus">
        <title>Comparative genomic study of the Penicillium genus elucidates a diverse pangenome and 15 lateral gene transfer events.</title>
        <authorList>
            <person name="Petersen C."/>
            <person name="Sorensen T."/>
            <person name="Nielsen M.R."/>
            <person name="Sondergaard T.E."/>
            <person name="Sorensen J.L."/>
            <person name="Fitzpatrick D.A."/>
            <person name="Frisvad J.C."/>
            <person name="Nielsen K.L."/>
        </authorList>
    </citation>
    <scope>NUCLEOTIDE SEQUENCE</scope>
    <source>
        <strain evidence="5">IBT 3081</strain>
    </source>
</reference>
<dbReference type="GO" id="GO:0017000">
    <property type="term" value="P:antibiotic biosynthetic process"/>
    <property type="evidence" value="ECO:0007669"/>
    <property type="project" value="UniProtKB-ARBA"/>
</dbReference>
<evidence type="ECO:0000313" key="6">
    <source>
        <dbReference type="Proteomes" id="UP001147752"/>
    </source>
</evidence>
<dbReference type="AlphaFoldDB" id="A0A9W9VCW6"/>
<comment type="caution">
    <text evidence="5">The sequence shown here is derived from an EMBL/GenBank/DDBJ whole genome shotgun (WGS) entry which is preliminary data.</text>
</comment>
<evidence type="ECO:0000313" key="5">
    <source>
        <dbReference type="EMBL" id="KAJ5374801.1"/>
    </source>
</evidence>
<dbReference type="RefSeq" id="XP_056580787.1">
    <property type="nucleotide sequence ID" value="XM_056724537.1"/>
</dbReference>
<keyword evidence="4" id="KW-0560">Oxidoreductase</keyword>
<name>A0A9W9VCW6_9EURO</name>
<evidence type="ECO:0000256" key="3">
    <source>
        <dbReference type="ARBA" id="ARBA00022827"/>
    </source>
</evidence>
<organism evidence="5 6">
    <name type="scientific">Penicillium concentricum</name>
    <dbReference type="NCBI Taxonomy" id="293559"/>
    <lineage>
        <taxon>Eukaryota</taxon>
        <taxon>Fungi</taxon>
        <taxon>Dikarya</taxon>
        <taxon>Ascomycota</taxon>
        <taxon>Pezizomycotina</taxon>
        <taxon>Eurotiomycetes</taxon>
        <taxon>Eurotiomycetidae</taxon>
        <taxon>Eurotiales</taxon>
        <taxon>Aspergillaceae</taxon>
        <taxon>Penicillium</taxon>
    </lineage>
</organism>
<dbReference type="GeneID" id="81463720"/>
<dbReference type="PANTHER" id="PTHR47470">
    <property type="entry name" value="CHOLESTEROL OXIDASE"/>
    <property type="match status" value="1"/>
</dbReference>
<reference evidence="5" key="1">
    <citation type="submission" date="2022-12" db="EMBL/GenBank/DDBJ databases">
        <authorList>
            <person name="Petersen C."/>
        </authorList>
    </citation>
    <scope>NUCLEOTIDE SEQUENCE</scope>
    <source>
        <strain evidence="5">IBT 3081</strain>
    </source>
</reference>
<keyword evidence="2" id="KW-0285">Flavoprotein</keyword>
<comment type="cofactor">
    <cofactor evidence="1">
        <name>FAD</name>
        <dbReference type="ChEBI" id="CHEBI:57692"/>
    </cofactor>
</comment>
<keyword evidence="3" id="KW-0274">FAD</keyword>
<dbReference type="PANTHER" id="PTHR47470:SF1">
    <property type="entry name" value="FAD-DEPENDENT OXIDOREDUCTASE 2 FAD BINDING DOMAIN-CONTAINING PROTEIN"/>
    <property type="match status" value="1"/>
</dbReference>
<proteinExistence type="predicted"/>
<evidence type="ECO:0000256" key="4">
    <source>
        <dbReference type="ARBA" id="ARBA00023002"/>
    </source>
</evidence>
<evidence type="ECO:0000256" key="2">
    <source>
        <dbReference type="ARBA" id="ARBA00022630"/>
    </source>
</evidence>
<keyword evidence="6" id="KW-1185">Reference proteome</keyword>
<dbReference type="InterPro" id="IPR029058">
    <property type="entry name" value="AB_hydrolase_fold"/>
</dbReference>
<dbReference type="EMBL" id="JAPZBT010000002">
    <property type="protein sequence ID" value="KAJ5374801.1"/>
    <property type="molecule type" value="Genomic_DNA"/>
</dbReference>
<dbReference type="OrthoDB" id="9974421at2759"/>
<dbReference type="SUPFAM" id="SSF53474">
    <property type="entry name" value="alpha/beta-Hydrolases"/>
    <property type="match status" value="1"/>
</dbReference>
<sequence length="307" mass="35024">MVEYFTQRGYRCYALTPRWGCDAAVAQKSTVFDSRLDVAAAIAYICEQEQEKPKKPYVIAHCQGSVALCAELLDGTIQGSQLLGITANSVFMNHVFGYWNSLKGRTTLLIQFYKFMAGNYFSIVSNAKSDLFQQLLDTLLRFYPVGHTRDVCTSTACHRLSFGFGLLWNHENLDKGLHDNFHQALAGVHTRLMKQVVRSGTRGSCMDNDSRPLLTAENLQRLQRLPILFVSGTDNQVFNPETTLKDYELSRRKFGEKICRRFLVKGYGHIDPIVKKNAADDVYWRIFGHLYWCTKEMENMNVMTNGI</sequence>
<dbReference type="Gene3D" id="3.40.50.1820">
    <property type="entry name" value="alpha/beta hydrolase"/>
    <property type="match status" value="1"/>
</dbReference>
<protein>
    <submittedName>
        <fullName evidence="5">Uncharacterized protein</fullName>
    </submittedName>
</protein>